<evidence type="ECO:0000256" key="1">
    <source>
        <dbReference type="SAM" id="MobiDB-lite"/>
    </source>
</evidence>
<dbReference type="EMBL" id="JAYMYS010000003">
    <property type="protein sequence ID" value="KAK7400938.1"/>
    <property type="molecule type" value="Genomic_DNA"/>
</dbReference>
<dbReference type="AlphaFoldDB" id="A0AAN9SNS3"/>
<dbReference type="Proteomes" id="UP001386955">
    <property type="component" value="Unassembled WGS sequence"/>
</dbReference>
<feature type="region of interest" description="Disordered" evidence="1">
    <location>
        <begin position="1"/>
        <end position="31"/>
    </location>
</feature>
<comment type="caution">
    <text evidence="2">The sequence shown here is derived from an EMBL/GenBank/DDBJ whole genome shotgun (WGS) entry which is preliminary data.</text>
</comment>
<reference evidence="2 3" key="1">
    <citation type="submission" date="2024-01" db="EMBL/GenBank/DDBJ databases">
        <title>The genomes of 5 underutilized Papilionoideae crops provide insights into root nodulation and disease resistanc.</title>
        <authorList>
            <person name="Jiang F."/>
        </authorList>
    </citation>
    <scope>NUCLEOTIDE SEQUENCE [LARGE SCALE GENOMIC DNA]</scope>
    <source>
        <strain evidence="2">DUOXIRENSHENG_FW03</strain>
        <tissue evidence="2">Leaves</tissue>
    </source>
</reference>
<protein>
    <submittedName>
        <fullName evidence="2">Uncharacterized protein</fullName>
    </submittedName>
</protein>
<keyword evidence="3" id="KW-1185">Reference proteome</keyword>
<feature type="region of interest" description="Disordered" evidence="1">
    <location>
        <begin position="172"/>
        <end position="208"/>
    </location>
</feature>
<accession>A0AAN9SNS3</accession>
<organism evidence="2 3">
    <name type="scientific">Psophocarpus tetragonolobus</name>
    <name type="common">Winged bean</name>
    <name type="synonym">Dolichos tetragonolobus</name>
    <dbReference type="NCBI Taxonomy" id="3891"/>
    <lineage>
        <taxon>Eukaryota</taxon>
        <taxon>Viridiplantae</taxon>
        <taxon>Streptophyta</taxon>
        <taxon>Embryophyta</taxon>
        <taxon>Tracheophyta</taxon>
        <taxon>Spermatophyta</taxon>
        <taxon>Magnoliopsida</taxon>
        <taxon>eudicotyledons</taxon>
        <taxon>Gunneridae</taxon>
        <taxon>Pentapetalae</taxon>
        <taxon>rosids</taxon>
        <taxon>fabids</taxon>
        <taxon>Fabales</taxon>
        <taxon>Fabaceae</taxon>
        <taxon>Papilionoideae</taxon>
        <taxon>50 kb inversion clade</taxon>
        <taxon>NPAAA clade</taxon>
        <taxon>indigoferoid/millettioid clade</taxon>
        <taxon>Phaseoleae</taxon>
        <taxon>Psophocarpus</taxon>
    </lineage>
</organism>
<proteinExistence type="predicted"/>
<gene>
    <name evidence="2" type="ORF">VNO78_12247</name>
</gene>
<sequence>MEVRPRRNTANPNGTWRRRMSQEKSLSKSVGNERLCKQSLLTLCNEQEAMANRLVLVLAATEDRIWDMLESQAKMLRNLDKAETENRRMTEELAKMKNNEKTMGDRIQELEKYVEELASFEKEWENKLEETQAKEKASTEEVARLNVKVLYPDSDLSPMGCFKEIVDGRIGDKEEDEIEQEENENEAEVGENDPYDRALLDGKTCLLK</sequence>
<evidence type="ECO:0000313" key="2">
    <source>
        <dbReference type="EMBL" id="KAK7400938.1"/>
    </source>
</evidence>
<feature type="compositionally biased region" description="Acidic residues" evidence="1">
    <location>
        <begin position="173"/>
        <end position="193"/>
    </location>
</feature>
<name>A0AAN9SNS3_PSOTE</name>
<evidence type="ECO:0000313" key="3">
    <source>
        <dbReference type="Proteomes" id="UP001386955"/>
    </source>
</evidence>